<evidence type="ECO:0000256" key="10">
    <source>
        <dbReference type="PROSITE-ProRule" id="PRU00076"/>
    </source>
</evidence>
<feature type="domain" description="EGF-like" evidence="11">
    <location>
        <begin position="52"/>
        <end position="89"/>
    </location>
</feature>
<evidence type="ECO:0000313" key="14">
    <source>
        <dbReference type="Proteomes" id="UP000594638"/>
    </source>
</evidence>
<evidence type="ECO:0000256" key="7">
    <source>
        <dbReference type="ARBA" id="ARBA00023157"/>
    </source>
</evidence>
<evidence type="ECO:0000256" key="5">
    <source>
        <dbReference type="ARBA" id="ARBA00022989"/>
    </source>
</evidence>
<dbReference type="EC" id="2.7.11.1" evidence="2"/>
<evidence type="ECO:0000256" key="2">
    <source>
        <dbReference type="ARBA" id="ARBA00012513"/>
    </source>
</evidence>
<keyword evidence="10" id="KW-0245">EGF-like domain</keyword>
<evidence type="ECO:0000256" key="6">
    <source>
        <dbReference type="ARBA" id="ARBA00023136"/>
    </source>
</evidence>
<dbReference type="EMBL" id="CACTIH010005649">
    <property type="protein sequence ID" value="CAA2999719.1"/>
    <property type="molecule type" value="Genomic_DNA"/>
</dbReference>
<evidence type="ECO:0000259" key="11">
    <source>
        <dbReference type="PROSITE" id="PS50026"/>
    </source>
</evidence>
<dbReference type="InterPro" id="IPR000742">
    <property type="entry name" value="EGF"/>
</dbReference>
<name>A0A8S0T688_OLEEU</name>
<keyword evidence="7" id="KW-1015">Disulfide bond</keyword>
<sequence>MGRFLSSDQLQINASDMGYGIKRRMTIDYDGNLRIYSLINPTGLWEITWQALGQPCSVRGVCGRNAVCVYAPDPRCACPPGFEVNDLSDWNAGCKATFNETLLRSRQVKFVEIPHVDFYGFDLNATSPLTLESCREMCASDFRCLAFSYRILGQGFCYVKSAHLNGYETPEFPASIYIEVPNSLQPPNPSILYESRRMCGSAEAEHIVGSPSMYDFVPKR</sequence>
<dbReference type="SMART" id="SM00473">
    <property type="entry name" value="PAN_AP"/>
    <property type="match status" value="1"/>
</dbReference>
<dbReference type="InterPro" id="IPR003609">
    <property type="entry name" value="Pan_app"/>
</dbReference>
<evidence type="ECO:0000256" key="8">
    <source>
        <dbReference type="ARBA" id="ARBA00047899"/>
    </source>
</evidence>
<dbReference type="CDD" id="cd01098">
    <property type="entry name" value="PAN_AP_plant"/>
    <property type="match status" value="1"/>
</dbReference>
<feature type="domain" description="Apple" evidence="12">
    <location>
        <begin position="94"/>
        <end position="181"/>
    </location>
</feature>
<keyword evidence="5" id="KW-1133">Transmembrane helix</keyword>
<dbReference type="GO" id="GO:0004674">
    <property type="term" value="F:protein serine/threonine kinase activity"/>
    <property type="evidence" value="ECO:0007669"/>
    <property type="project" value="UniProtKB-EC"/>
</dbReference>
<dbReference type="PROSITE" id="PS50948">
    <property type="entry name" value="PAN"/>
    <property type="match status" value="1"/>
</dbReference>
<dbReference type="PANTHER" id="PTHR47974">
    <property type="entry name" value="OS07G0415500 PROTEIN"/>
    <property type="match status" value="1"/>
</dbReference>
<evidence type="ECO:0000313" key="13">
    <source>
        <dbReference type="EMBL" id="CAA2999719.1"/>
    </source>
</evidence>
<keyword evidence="13" id="KW-0808">Transferase</keyword>
<proteinExistence type="predicted"/>
<dbReference type="Pfam" id="PF00954">
    <property type="entry name" value="S_locus_glycop"/>
    <property type="match status" value="1"/>
</dbReference>
<dbReference type="CDD" id="cd00053">
    <property type="entry name" value="EGF"/>
    <property type="match status" value="1"/>
</dbReference>
<comment type="caution">
    <text evidence="10">Lacks conserved residue(s) required for the propagation of feature annotation.</text>
</comment>
<dbReference type="InterPro" id="IPR000858">
    <property type="entry name" value="S_locus_glycoprot_dom"/>
</dbReference>
<feature type="non-terminal residue" evidence="13">
    <location>
        <position position="220"/>
    </location>
</feature>
<protein>
    <recommendedName>
        <fullName evidence="2">non-specific serine/threonine protein kinase</fullName>
        <ecNumber evidence="2">2.7.11.1</ecNumber>
    </recommendedName>
</protein>
<evidence type="ECO:0000256" key="3">
    <source>
        <dbReference type="ARBA" id="ARBA00022692"/>
    </source>
</evidence>
<evidence type="ECO:0000259" key="12">
    <source>
        <dbReference type="PROSITE" id="PS50948"/>
    </source>
</evidence>
<dbReference type="Gramene" id="OE9A003178T1">
    <property type="protein sequence ID" value="OE9A003178C1"/>
    <property type="gene ID" value="OE9A003178"/>
</dbReference>
<comment type="catalytic activity">
    <reaction evidence="9">
        <text>L-seryl-[protein] + ATP = O-phospho-L-seryl-[protein] + ADP + H(+)</text>
        <dbReference type="Rhea" id="RHEA:17989"/>
        <dbReference type="Rhea" id="RHEA-COMP:9863"/>
        <dbReference type="Rhea" id="RHEA-COMP:11604"/>
        <dbReference type="ChEBI" id="CHEBI:15378"/>
        <dbReference type="ChEBI" id="CHEBI:29999"/>
        <dbReference type="ChEBI" id="CHEBI:30616"/>
        <dbReference type="ChEBI" id="CHEBI:83421"/>
        <dbReference type="ChEBI" id="CHEBI:456216"/>
        <dbReference type="EC" id="2.7.11.1"/>
    </reaction>
</comment>
<comment type="caution">
    <text evidence="13">The sequence shown here is derived from an EMBL/GenBank/DDBJ whole genome shotgun (WGS) entry which is preliminary data.</text>
</comment>
<dbReference type="PROSITE" id="PS50026">
    <property type="entry name" value="EGF_3"/>
    <property type="match status" value="1"/>
</dbReference>
<keyword evidence="3" id="KW-0812">Transmembrane</keyword>
<accession>A0A8S0T688</accession>
<dbReference type="GO" id="GO:0048544">
    <property type="term" value="P:recognition of pollen"/>
    <property type="evidence" value="ECO:0007669"/>
    <property type="project" value="InterPro"/>
</dbReference>
<evidence type="ECO:0000256" key="4">
    <source>
        <dbReference type="ARBA" id="ARBA00022729"/>
    </source>
</evidence>
<dbReference type="AlphaFoldDB" id="A0A8S0T688"/>
<comment type="catalytic activity">
    <reaction evidence="8">
        <text>L-threonyl-[protein] + ATP = O-phospho-L-threonyl-[protein] + ADP + H(+)</text>
        <dbReference type="Rhea" id="RHEA:46608"/>
        <dbReference type="Rhea" id="RHEA-COMP:11060"/>
        <dbReference type="Rhea" id="RHEA-COMP:11605"/>
        <dbReference type="ChEBI" id="CHEBI:15378"/>
        <dbReference type="ChEBI" id="CHEBI:30013"/>
        <dbReference type="ChEBI" id="CHEBI:30616"/>
        <dbReference type="ChEBI" id="CHEBI:61977"/>
        <dbReference type="ChEBI" id="CHEBI:456216"/>
        <dbReference type="EC" id="2.7.11.1"/>
    </reaction>
</comment>
<evidence type="ECO:0000256" key="9">
    <source>
        <dbReference type="ARBA" id="ARBA00048679"/>
    </source>
</evidence>
<reference evidence="13 14" key="1">
    <citation type="submission" date="2019-12" db="EMBL/GenBank/DDBJ databases">
        <authorList>
            <person name="Alioto T."/>
            <person name="Alioto T."/>
            <person name="Gomez Garrido J."/>
        </authorList>
    </citation>
    <scope>NUCLEOTIDE SEQUENCE [LARGE SCALE GENOMIC DNA]</scope>
</reference>
<keyword evidence="13" id="KW-0675">Receptor</keyword>
<keyword evidence="14" id="KW-1185">Reference proteome</keyword>
<keyword evidence="13" id="KW-0418">Kinase</keyword>
<keyword evidence="4" id="KW-0732">Signal</keyword>
<dbReference type="Pfam" id="PF00024">
    <property type="entry name" value="PAN_1"/>
    <property type="match status" value="1"/>
</dbReference>
<dbReference type="GO" id="GO:0016020">
    <property type="term" value="C:membrane"/>
    <property type="evidence" value="ECO:0007669"/>
    <property type="project" value="UniProtKB-SubCell"/>
</dbReference>
<dbReference type="Proteomes" id="UP000594638">
    <property type="component" value="Unassembled WGS sequence"/>
</dbReference>
<comment type="subcellular location">
    <subcellularLocation>
        <location evidence="1">Membrane</location>
        <topology evidence="1">Single-pass membrane protein</topology>
    </subcellularLocation>
</comment>
<evidence type="ECO:0000256" key="1">
    <source>
        <dbReference type="ARBA" id="ARBA00004167"/>
    </source>
</evidence>
<dbReference type="Gene3D" id="3.50.4.10">
    <property type="entry name" value="Hepatocyte Growth Factor"/>
    <property type="match status" value="1"/>
</dbReference>
<organism evidence="13 14">
    <name type="scientific">Olea europaea subsp. europaea</name>
    <dbReference type="NCBI Taxonomy" id="158383"/>
    <lineage>
        <taxon>Eukaryota</taxon>
        <taxon>Viridiplantae</taxon>
        <taxon>Streptophyta</taxon>
        <taxon>Embryophyta</taxon>
        <taxon>Tracheophyta</taxon>
        <taxon>Spermatophyta</taxon>
        <taxon>Magnoliopsida</taxon>
        <taxon>eudicotyledons</taxon>
        <taxon>Gunneridae</taxon>
        <taxon>Pentapetalae</taxon>
        <taxon>asterids</taxon>
        <taxon>lamiids</taxon>
        <taxon>Lamiales</taxon>
        <taxon>Oleaceae</taxon>
        <taxon>Oleeae</taxon>
        <taxon>Olea</taxon>
    </lineage>
</organism>
<keyword evidence="6" id="KW-0472">Membrane</keyword>
<dbReference type="OrthoDB" id="619632at2759"/>
<gene>
    <name evidence="13" type="ORF">OLEA9_A003178</name>
</gene>
<dbReference type="PANTHER" id="PTHR47974:SF4">
    <property type="entry name" value="RECEPTOR-LIKE SERINE_THREONINE-PROTEIN KINASE"/>
    <property type="match status" value="1"/>
</dbReference>